<dbReference type="GO" id="GO:0031490">
    <property type="term" value="F:chromatin DNA binding"/>
    <property type="evidence" value="ECO:0007669"/>
    <property type="project" value="TreeGrafter"/>
</dbReference>
<reference evidence="1" key="1">
    <citation type="submission" date="2022-12" db="EMBL/GenBank/DDBJ databases">
        <authorList>
            <person name="Brejova B."/>
        </authorList>
    </citation>
    <scope>NUCLEOTIDE SEQUENCE</scope>
</reference>
<evidence type="ECO:0008006" key="3">
    <source>
        <dbReference type="Google" id="ProtNLM"/>
    </source>
</evidence>
<gene>
    <name evidence="1" type="ORF">CANVERA_P1362</name>
</gene>
<dbReference type="PANTHER" id="PTHR31606:SF1">
    <property type="entry name" value="WW DOMAIN BINDING PROTEIN 2, ISOFORM E"/>
    <property type="match status" value="1"/>
</dbReference>
<protein>
    <recommendedName>
        <fullName evidence="3">GRAM domain-containing protein</fullName>
    </recommendedName>
</protein>
<dbReference type="Proteomes" id="UP001152885">
    <property type="component" value="Unassembled WGS sequence"/>
</dbReference>
<dbReference type="GO" id="GO:0003713">
    <property type="term" value="F:transcription coactivator activity"/>
    <property type="evidence" value="ECO:0007669"/>
    <property type="project" value="InterPro"/>
</dbReference>
<dbReference type="InterPro" id="IPR044852">
    <property type="entry name" value="WBP2-like"/>
</dbReference>
<dbReference type="PANTHER" id="PTHR31606">
    <property type="entry name" value="WW DOMAIN BINDING PROTEIN 2, ISOFORM E"/>
    <property type="match status" value="1"/>
</dbReference>
<dbReference type="OrthoDB" id="1259151at2759"/>
<dbReference type="InterPro" id="IPR011993">
    <property type="entry name" value="PH-like_dom_sf"/>
</dbReference>
<comment type="caution">
    <text evidence="1">The sequence shown here is derived from an EMBL/GenBank/DDBJ whole genome shotgun (WGS) entry which is preliminary data.</text>
</comment>
<evidence type="ECO:0000313" key="2">
    <source>
        <dbReference type="Proteomes" id="UP001152885"/>
    </source>
</evidence>
<keyword evidence="2" id="KW-1185">Reference proteome</keyword>
<sequence>MSINGVILKPNYNQILALNSNEIPFEISTDGLEILKYHSRTSRQNLTITSRDSNLPLKIIANDGYIYLTTKRLVFITASQGDIESFCIDLNLSPVLQLSHKLQAPWFGANYWEFMFFSAANPSIASDGFPKNHYFKGEIKFNDGGLFEFVENLNQVLNDVISNKDIDDHLPSYSEN</sequence>
<dbReference type="EMBL" id="CANTUO010000001">
    <property type="protein sequence ID" value="CAI5756844.1"/>
    <property type="molecule type" value="Genomic_DNA"/>
</dbReference>
<organism evidence="1 2">
    <name type="scientific">Candida verbasci</name>
    <dbReference type="NCBI Taxonomy" id="1227364"/>
    <lineage>
        <taxon>Eukaryota</taxon>
        <taxon>Fungi</taxon>
        <taxon>Dikarya</taxon>
        <taxon>Ascomycota</taxon>
        <taxon>Saccharomycotina</taxon>
        <taxon>Pichiomycetes</taxon>
        <taxon>Debaryomycetaceae</taxon>
        <taxon>Candida/Lodderomyces clade</taxon>
        <taxon>Candida</taxon>
    </lineage>
</organism>
<proteinExistence type="predicted"/>
<accession>A0A9W4XC55</accession>
<name>A0A9W4XC55_9ASCO</name>
<dbReference type="AlphaFoldDB" id="A0A9W4XC55"/>
<evidence type="ECO:0000313" key="1">
    <source>
        <dbReference type="EMBL" id="CAI5756844.1"/>
    </source>
</evidence>
<dbReference type="Gene3D" id="2.30.29.30">
    <property type="entry name" value="Pleckstrin-homology domain (PH domain)/Phosphotyrosine-binding domain (PTB)"/>
    <property type="match status" value="1"/>
</dbReference>
<dbReference type="GO" id="GO:0005634">
    <property type="term" value="C:nucleus"/>
    <property type="evidence" value="ECO:0007669"/>
    <property type="project" value="TreeGrafter"/>
</dbReference>
<dbReference type="SUPFAM" id="SSF50729">
    <property type="entry name" value="PH domain-like"/>
    <property type="match status" value="1"/>
</dbReference>